<proteinExistence type="inferred from homology"/>
<dbReference type="Proteomes" id="UP001497453">
    <property type="component" value="Chromosome 4"/>
</dbReference>
<keyword evidence="6 10" id="KW-0184">Conjugation</keyword>
<evidence type="ECO:0000256" key="8">
    <source>
        <dbReference type="ARBA" id="ARBA00023136"/>
    </source>
</evidence>
<organism evidence="12 13">
    <name type="scientific">Somion occarium</name>
    <dbReference type="NCBI Taxonomy" id="3059160"/>
    <lineage>
        <taxon>Eukaryota</taxon>
        <taxon>Fungi</taxon>
        <taxon>Dikarya</taxon>
        <taxon>Basidiomycota</taxon>
        <taxon>Agaricomycotina</taxon>
        <taxon>Agaricomycetes</taxon>
        <taxon>Polyporales</taxon>
        <taxon>Cerrenaceae</taxon>
        <taxon>Somion</taxon>
    </lineage>
</organism>
<accession>A0ABP1DJ39</accession>
<dbReference type="EMBL" id="OZ037947">
    <property type="protein sequence ID" value="CAL1706674.1"/>
    <property type="molecule type" value="Genomic_DNA"/>
</dbReference>
<evidence type="ECO:0000256" key="5">
    <source>
        <dbReference type="ARBA" id="ARBA00022692"/>
    </source>
</evidence>
<keyword evidence="13" id="KW-1185">Reference proteome</keyword>
<comment type="subcellular location">
    <subcellularLocation>
        <location evidence="2 10">Cell membrane</location>
        <topology evidence="2 10">Multi-pass membrane protein</topology>
    </subcellularLocation>
</comment>
<dbReference type="PANTHER" id="PTHR31030:SF1">
    <property type="entry name" value="PLASMA MEMBRANE FUSION PROTEIN PRM1"/>
    <property type="match status" value="1"/>
</dbReference>
<evidence type="ECO:0000256" key="11">
    <source>
        <dbReference type="SAM" id="MobiDB-lite"/>
    </source>
</evidence>
<dbReference type="PANTHER" id="PTHR31030">
    <property type="entry name" value="PLASMA MEMBRANE FUSION PROTEIN PRM1"/>
    <property type="match status" value="1"/>
</dbReference>
<keyword evidence="8 10" id="KW-0472">Membrane</keyword>
<comment type="function">
    <text evidence="1 10">Involved in cell fusion during mating by stabilizing the plasma membrane fusion event.</text>
</comment>
<evidence type="ECO:0000256" key="7">
    <source>
        <dbReference type="ARBA" id="ARBA00022989"/>
    </source>
</evidence>
<keyword evidence="5 10" id="KW-0812">Transmembrane</keyword>
<comment type="caution">
    <text evidence="10">Lacks conserved residue(s) required for the propagation of feature annotation.</text>
</comment>
<feature type="region of interest" description="Disordered" evidence="11">
    <location>
        <begin position="965"/>
        <end position="1021"/>
    </location>
</feature>
<evidence type="ECO:0000256" key="10">
    <source>
        <dbReference type="RuleBase" id="RU366035"/>
    </source>
</evidence>
<comment type="similarity">
    <text evidence="3 10">Belongs to the PRM1 family.</text>
</comment>
<name>A0ABP1DJ39_9APHY</name>
<gene>
    <name evidence="12" type="ORF">GFSPODELE1_LOCUS5990</name>
</gene>
<evidence type="ECO:0000256" key="1">
    <source>
        <dbReference type="ARBA" id="ARBA00002512"/>
    </source>
</evidence>
<evidence type="ECO:0000256" key="2">
    <source>
        <dbReference type="ARBA" id="ARBA00004651"/>
    </source>
</evidence>
<feature type="transmembrane region" description="Helical" evidence="10">
    <location>
        <begin position="619"/>
        <end position="641"/>
    </location>
</feature>
<evidence type="ECO:0000256" key="6">
    <source>
        <dbReference type="ARBA" id="ARBA00022971"/>
    </source>
</evidence>
<reference evidence="13" key="1">
    <citation type="submission" date="2024-04" db="EMBL/GenBank/DDBJ databases">
        <authorList>
            <person name="Shaw F."/>
            <person name="Minotto A."/>
        </authorList>
    </citation>
    <scope>NUCLEOTIDE SEQUENCE [LARGE SCALE GENOMIC DNA]</scope>
</reference>
<sequence length="1028" mass="112730">MATSPNTRWMSPPPVYDTHSTPTQYTTLTPYLQLSHILSLTWLAYPIISLLFVAFRLQLSSAAAADAAANAKDDLLTSCKAAETAATSAASIPRYLAVASNAQIADAVNGTLNAARATLVLALTIMEVIINFIIDIYRSTFLCFLELVVRGGLSLIIGAVQEFNSFIQSTFSGLRTSIQNDVAAANSAIKTVVDAVNKVNPFSDISVPQINVPSLDGLQNVSLPSDFQDALIKLNNSLPTIAELKDKVESIVDKPFELLKKDINDTFNGISFNQSTLPVPQQNNVVFCNDMDTSVVDNLGSDLVKIAKIGTVILVILALLLLGAHCALEWYKWRCMKQHLQYTREAWTTDPTLSQSGSKSAPTIIMTDHNLLMLQAASQHPLLTRIANQMTALLRLSPSQHIHLQWFFHYVFHPPALACFLIGFFGLLSVQIQLMAVSPLAHKYSEQAVASVNDFSNTIATSMNESMYNQSSAYAADVNGRVDSIQSTINDGLFGWVNGTTTTLNDTINAFYTDIQDAVNTVFSGTILESPVQEFIRCFIGTKVDAIESALTFLHDNLHVDIPRVNETVLVLSPDNVNEVTRPVALAAIGGGNGEGSDDGGLVGRLINAYISSLKKERIMFGIFMGLWGFVVLIALCIIFWHSYGRDWMKAYKKRKWQKEQRGGTEGMVVPFRDRETGDGFAGGVGGVDTEKKQSDLPSFSPLPNPKPNFFTSIRSPSFQNKEPHPLSMRNPAYEKSWDSFLDQANTSTDQTAPAQSKSFKISAPQKLVALSRKGRERFIGDKESSNSQTDLVERDAQAGESSWFQRVQGAFWRKKNVNDNEVSNVVEPVPTERVRPQLTISTTNASSPSTNLPTIDRQGSSHGQPVPSSAWSVSPGPPPKRPWMQNMVSKKGSLSIPFQPKSRRTASVPSDVNSIRDSFNVTMPQSEMRFAVPLHHGFEKPVPPVVRFPTPPPMNSPVYGLDHDTHLSPPPKHPKLGKNPLPPVKPVDPFVTPFDDENRVAVSSPTEPPVTASSERRHTNPFIAMAI</sequence>
<feature type="compositionally biased region" description="Polar residues" evidence="11">
    <location>
        <begin position="843"/>
        <end position="873"/>
    </location>
</feature>
<evidence type="ECO:0000256" key="3">
    <source>
        <dbReference type="ARBA" id="ARBA00010780"/>
    </source>
</evidence>
<feature type="transmembrane region" description="Helical" evidence="10">
    <location>
        <begin position="407"/>
        <end position="428"/>
    </location>
</feature>
<feature type="transmembrane region" description="Helical" evidence="10">
    <location>
        <begin position="34"/>
        <end position="55"/>
    </location>
</feature>
<feature type="transmembrane region" description="Helical" evidence="10">
    <location>
        <begin position="309"/>
        <end position="331"/>
    </location>
</feature>
<keyword evidence="9" id="KW-0325">Glycoprotein</keyword>
<dbReference type="InterPro" id="IPR026777">
    <property type="entry name" value="PRM1"/>
</dbReference>
<evidence type="ECO:0000313" key="12">
    <source>
        <dbReference type="EMBL" id="CAL1706674.1"/>
    </source>
</evidence>
<protein>
    <recommendedName>
        <fullName evidence="10">Plasma membrane fusion protein PRM1</fullName>
    </recommendedName>
</protein>
<evidence type="ECO:0000256" key="4">
    <source>
        <dbReference type="ARBA" id="ARBA00022475"/>
    </source>
</evidence>
<keyword evidence="4 10" id="KW-1003">Cell membrane</keyword>
<feature type="region of interest" description="Disordered" evidence="11">
    <location>
        <begin position="843"/>
        <end position="881"/>
    </location>
</feature>
<evidence type="ECO:0000256" key="9">
    <source>
        <dbReference type="ARBA" id="ARBA00023180"/>
    </source>
</evidence>
<keyword evidence="7 10" id="KW-1133">Transmembrane helix</keyword>
<evidence type="ECO:0000313" key="13">
    <source>
        <dbReference type="Proteomes" id="UP001497453"/>
    </source>
</evidence>